<evidence type="ECO:0000256" key="1">
    <source>
        <dbReference type="ARBA" id="ARBA00004370"/>
    </source>
</evidence>
<evidence type="ECO:0000313" key="7">
    <source>
        <dbReference type="Proteomes" id="UP000095283"/>
    </source>
</evidence>
<proteinExistence type="predicted"/>
<dbReference type="AlphaFoldDB" id="A0A1I7WNI8"/>
<protein>
    <submittedName>
        <fullName evidence="8">ATP synthase subunit O, mitochondrial</fullName>
    </submittedName>
</protein>
<accession>A0A1I7WNI8</accession>
<sequence>MAKPGQKLTMTYSVKPSIIGGLLVTIGDKYVDLSIASRIKKFKETLVASV</sequence>
<evidence type="ECO:0000256" key="4">
    <source>
        <dbReference type="ARBA" id="ARBA00023065"/>
    </source>
</evidence>
<organism evidence="7 8">
    <name type="scientific">Heterorhabditis bacteriophora</name>
    <name type="common">Entomopathogenic nematode worm</name>
    <dbReference type="NCBI Taxonomy" id="37862"/>
    <lineage>
        <taxon>Eukaryota</taxon>
        <taxon>Metazoa</taxon>
        <taxon>Ecdysozoa</taxon>
        <taxon>Nematoda</taxon>
        <taxon>Chromadorea</taxon>
        <taxon>Rhabditida</taxon>
        <taxon>Rhabditina</taxon>
        <taxon>Rhabditomorpha</taxon>
        <taxon>Strongyloidea</taxon>
        <taxon>Heterorhabditidae</taxon>
        <taxon>Heterorhabditis</taxon>
    </lineage>
</organism>
<evidence type="ECO:0000256" key="5">
    <source>
        <dbReference type="ARBA" id="ARBA00023136"/>
    </source>
</evidence>
<comment type="subcellular location">
    <subcellularLocation>
        <location evidence="1">Membrane</location>
    </subcellularLocation>
</comment>
<dbReference type="WBParaSite" id="Hba_06706">
    <property type="protein sequence ID" value="Hba_06706"/>
    <property type="gene ID" value="Hba_06706"/>
</dbReference>
<keyword evidence="2" id="KW-0813">Transport</keyword>
<evidence type="ECO:0000313" key="8">
    <source>
        <dbReference type="WBParaSite" id="Hba_06706"/>
    </source>
</evidence>
<evidence type="ECO:0000256" key="6">
    <source>
        <dbReference type="ARBA" id="ARBA00023310"/>
    </source>
</evidence>
<keyword evidence="7" id="KW-1185">Reference proteome</keyword>
<evidence type="ECO:0000256" key="2">
    <source>
        <dbReference type="ARBA" id="ARBA00022448"/>
    </source>
</evidence>
<name>A0A1I7WNI8_HETBA</name>
<dbReference type="InterPro" id="IPR000711">
    <property type="entry name" value="ATPase_OSCP/dsu"/>
</dbReference>
<dbReference type="Proteomes" id="UP000095283">
    <property type="component" value="Unplaced"/>
</dbReference>
<dbReference type="PRINTS" id="PR00125">
    <property type="entry name" value="ATPASEDELTA"/>
</dbReference>
<dbReference type="Pfam" id="PF00213">
    <property type="entry name" value="OSCP"/>
    <property type="match status" value="1"/>
</dbReference>
<keyword evidence="6" id="KW-0066">ATP synthesis</keyword>
<reference evidence="8" key="1">
    <citation type="submission" date="2016-11" db="UniProtKB">
        <authorList>
            <consortium name="WormBaseParasite"/>
        </authorList>
    </citation>
    <scope>IDENTIFICATION</scope>
</reference>
<evidence type="ECO:0000256" key="3">
    <source>
        <dbReference type="ARBA" id="ARBA00022781"/>
    </source>
</evidence>
<keyword evidence="5" id="KW-0472">Membrane</keyword>
<dbReference type="GO" id="GO:0046933">
    <property type="term" value="F:proton-transporting ATP synthase activity, rotational mechanism"/>
    <property type="evidence" value="ECO:0007669"/>
    <property type="project" value="InterPro"/>
</dbReference>
<keyword evidence="4" id="KW-0406">Ion transport</keyword>
<keyword evidence="3" id="KW-0375">Hydrogen ion transport</keyword>
<dbReference type="GO" id="GO:0016020">
    <property type="term" value="C:membrane"/>
    <property type="evidence" value="ECO:0007669"/>
    <property type="project" value="UniProtKB-SubCell"/>
</dbReference>